<gene>
    <name evidence="7" type="ORF">PhCBS80983_g05440</name>
</gene>
<feature type="compositionally biased region" description="Polar residues" evidence="5">
    <location>
        <begin position="700"/>
        <end position="713"/>
    </location>
</feature>
<dbReference type="GO" id="GO:0033309">
    <property type="term" value="C:SBF transcription complex"/>
    <property type="evidence" value="ECO:0007669"/>
    <property type="project" value="TreeGrafter"/>
</dbReference>
<dbReference type="GO" id="GO:0001228">
    <property type="term" value="F:DNA-binding transcription activator activity, RNA polymerase II-specific"/>
    <property type="evidence" value="ECO:0007669"/>
    <property type="project" value="UniProtKB-ARBA"/>
</dbReference>
<dbReference type="SMART" id="SM01252">
    <property type="entry name" value="KilA-N"/>
    <property type="match status" value="1"/>
</dbReference>
<feature type="coiled-coil region" evidence="4">
    <location>
        <begin position="638"/>
        <end position="672"/>
    </location>
</feature>
<dbReference type="InterPro" id="IPR003163">
    <property type="entry name" value="Tscrpt_reg_HTH_APSES-type"/>
</dbReference>
<reference evidence="7 8" key="1">
    <citation type="journal article" date="2019" name="Sci. Rep.">
        <title>Comparative genomics of chytrid fungi reveal insights into the obligate biotrophic and pathogenic lifestyle of Synchytrium endobioticum.</title>
        <authorList>
            <person name="van de Vossenberg B.T.L.H."/>
            <person name="Warris S."/>
            <person name="Nguyen H.D.T."/>
            <person name="van Gent-Pelzer M.P.E."/>
            <person name="Joly D.L."/>
            <person name="van de Geest H.C."/>
            <person name="Bonants P.J.M."/>
            <person name="Smith D.S."/>
            <person name="Levesque C.A."/>
            <person name="van der Lee T.A.J."/>
        </authorList>
    </citation>
    <scope>NUCLEOTIDE SEQUENCE [LARGE SCALE GENOMIC DNA]</scope>
    <source>
        <strain evidence="7 8">CBS 809.83</strain>
    </source>
</reference>
<feature type="repeat" description="ANK" evidence="3">
    <location>
        <begin position="522"/>
        <end position="554"/>
    </location>
</feature>
<dbReference type="InterPro" id="IPR002110">
    <property type="entry name" value="Ankyrin_rpt"/>
</dbReference>
<evidence type="ECO:0000313" key="7">
    <source>
        <dbReference type="EMBL" id="TPX55293.1"/>
    </source>
</evidence>
<evidence type="ECO:0000256" key="1">
    <source>
        <dbReference type="ARBA" id="ARBA00022737"/>
    </source>
</evidence>
<dbReference type="Pfam" id="PF13637">
    <property type="entry name" value="Ank_4"/>
    <property type="match status" value="1"/>
</dbReference>
<dbReference type="PANTHER" id="PTHR43828">
    <property type="entry name" value="ASPARAGINASE"/>
    <property type="match status" value="1"/>
</dbReference>
<proteinExistence type="predicted"/>
<feature type="domain" description="HTH APSES-type" evidence="6">
    <location>
        <begin position="167"/>
        <end position="275"/>
    </location>
</feature>
<feature type="region of interest" description="Disordered" evidence="5">
    <location>
        <begin position="697"/>
        <end position="766"/>
    </location>
</feature>
<comment type="caution">
    <text evidence="7">The sequence shown here is derived from an EMBL/GenBank/DDBJ whole genome shotgun (WGS) entry which is preliminary data.</text>
</comment>
<dbReference type="AlphaFoldDB" id="A0A507DU93"/>
<dbReference type="InterPro" id="IPR051642">
    <property type="entry name" value="SWI6-like"/>
</dbReference>
<dbReference type="InterPro" id="IPR036887">
    <property type="entry name" value="HTH_APSES_sf"/>
</dbReference>
<feature type="compositionally biased region" description="Basic and acidic residues" evidence="5">
    <location>
        <begin position="740"/>
        <end position="749"/>
    </location>
</feature>
<dbReference type="SUPFAM" id="SSF54616">
    <property type="entry name" value="DNA-binding domain of Mlu1-box binding protein MBP1"/>
    <property type="match status" value="1"/>
</dbReference>
<dbReference type="PROSITE" id="PS50088">
    <property type="entry name" value="ANK_REPEAT"/>
    <property type="match status" value="2"/>
</dbReference>
<dbReference type="SMART" id="SM00248">
    <property type="entry name" value="ANK"/>
    <property type="match status" value="2"/>
</dbReference>
<keyword evidence="8" id="KW-1185">Reference proteome</keyword>
<keyword evidence="4" id="KW-0175">Coiled coil</keyword>
<dbReference type="InterPro" id="IPR036770">
    <property type="entry name" value="Ankyrin_rpt-contain_sf"/>
</dbReference>
<dbReference type="STRING" id="109895.A0A507DU93"/>
<dbReference type="Proteomes" id="UP000318582">
    <property type="component" value="Unassembled WGS sequence"/>
</dbReference>
<dbReference type="SUPFAM" id="SSF48403">
    <property type="entry name" value="Ankyrin repeat"/>
    <property type="match status" value="1"/>
</dbReference>
<evidence type="ECO:0000313" key="8">
    <source>
        <dbReference type="Proteomes" id="UP000318582"/>
    </source>
</evidence>
<dbReference type="FunFam" id="3.10.260.10:FF:000001">
    <property type="entry name" value="APSES transcription factor (MbpA)"/>
    <property type="match status" value="1"/>
</dbReference>
<feature type="compositionally biased region" description="Basic residues" evidence="5">
    <location>
        <begin position="308"/>
        <end position="317"/>
    </location>
</feature>
<evidence type="ECO:0000256" key="3">
    <source>
        <dbReference type="PROSITE-ProRule" id="PRU00023"/>
    </source>
</evidence>
<dbReference type="PROSITE" id="PS50297">
    <property type="entry name" value="ANK_REP_REGION"/>
    <property type="match status" value="2"/>
</dbReference>
<sequence length="855" mass="93626">MSQVSPEFLQTFFGNSSLSQQQQQQQQQQGQGQSQLPPNHHSSLPPPLQHGSGSNLPPLSHPHTPSHSHHMHQLQIPAFSRLTEGGSPAPSSLGVSPRNIYNQSPRTDDEEDHEESNHHATRPVTPSLSTHNAAPSDSVLASPSVSTPATGASSLPLAVPLMEGGEIYAAVYSGIGVYETMANAVAVMRRKSDGYLNATQILKVAGVDKGRRTKILDKEVMIGEHEKVQGGYGKYQGTWVPFERGVQLALQYGVDRLLQPLFNFAFPAPGRSDHTPTKEQVYAANRDLLKQRSSGSAGQTKGREDVRKKRPTTRPTKRMVELVDGTDPMDEDSVEAVGESPSGANKRQKGDGYSEVMMETNAEKYRAMLMAMFVHEDPLYIPDILSGTTLPSDLNLDIVIDEQGHTSLHWAAALARINVVRVLLQKGADMRSVNNDGETALIRAVRVTNNYDTQTFPELLDLLHPMIHLVDSKNRTVLHHIAATAGLEGRVAASRYYVECFLEWVARHGGNFSSIVDVQDNAGDTALNVAARIGNRNLVEQLMDVGADATIENKAGLRPMDFGFEDIFGSSRHMHLESTGEADRSAEGTSRVVFPSIRTDEEDAALALSAVASATKGREIASVQQMVDEMSTTFTDEMKIKGEQLEEVRNQLRQVTKELADVRKQNHLLRRENQQLPEMVQRIKNLETCLGEEMARAGNSGASSHHTIPNRTPGTVEYRNDASGSSNAPGGMVSYLSHDSTTDPHHTGLRESSASSTAPPSPKQHELHALRRTLSEKEQLERTLRSEIIRLRSSSGKSELSCKKIIAACCHVPVEHVDDLLNPLLQAVESDAEVDMNAVAAFMMAVKRKEGRAFT</sequence>
<feature type="region of interest" description="Disordered" evidence="5">
    <location>
        <begin position="287"/>
        <end position="352"/>
    </location>
</feature>
<dbReference type="PROSITE" id="PS51299">
    <property type="entry name" value="HTH_APSES"/>
    <property type="match status" value="1"/>
</dbReference>
<feature type="compositionally biased region" description="Polar residues" evidence="5">
    <location>
        <begin position="124"/>
        <end position="151"/>
    </location>
</feature>
<name>A0A507DU93_9FUNG</name>
<keyword evidence="1" id="KW-0677">Repeat</keyword>
<evidence type="ECO:0000256" key="5">
    <source>
        <dbReference type="SAM" id="MobiDB-lite"/>
    </source>
</evidence>
<dbReference type="PANTHER" id="PTHR43828:SF3">
    <property type="entry name" value="CHROMO DOMAIN-CONTAINING PROTEIN"/>
    <property type="match status" value="1"/>
</dbReference>
<evidence type="ECO:0000256" key="2">
    <source>
        <dbReference type="ARBA" id="ARBA00023043"/>
    </source>
</evidence>
<keyword evidence="2 3" id="KW-0040">ANK repeat</keyword>
<feature type="compositionally biased region" description="Low complexity" evidence="5">
    <location>
        <begin position="16"/>
        <end position="63"/>
    </location>
</feature>
<protein>
    <recommendedName>
        <fullName evidence="6">HTH APSES-type domain-containing protein</fullName>
    </recommendedName>
</protein>
<accession>A0A507DU93</accession>
<organism evidence="7 8">
    <name type="scientific">Powellomyces hirtus</name>
    <dbReference type="NCBI Taxonomy" id="109895"/>
    <lineage>
        <taxon>Eukaryota</taxon>
        <taxon>Fungi</taxon>
        <taxon>Fungi incertae sedis</taxon>
        <taxon>Chytridiomycota</taxon>
        <taxon>Chytridiomycota incertae sedis</taxon>
        <taxon>Chytridiomycetes</taxon>
        <taxon>Spizellomycetales</taxon>
        <taxon>Powellomycetaceae</taxon>
        <taxon>Powellomyces</taxon>
    </lineage>
</organism>
<dbReference type="Pfam" id="PF04383">
    <property type="entry name" value="KilA-N"/>
    <property type="match status" value="1"/>
</dbReference>
<dbReference type="Gene3D" id="1.25.40.20">
    <property type="entry name" value="Ankyrin repeat-containing domain"/>
    <property type="match status" value="1"/>
</dbReference>
<evidence type="ECO:0000259" key="6">
    <source>
        <dbReference type="PROSITE" id="PS51299"/>
    </source>
</evidence>
<feature type="region of interest" description="Disordered" evidence="5">
    <location>
        <begin position="1"/>
        <end position="151"/>
    </location>
</feature>
<evidence type="ECO:0000256" key="4">
    <source>
        <dbReference type="SAM" id="Coils"/>
    </source>
</evidence>
<feature type="repeat" description="ANK" evidence="3">
    <location>
        <begin position="403"/>
        <end position="435"/>
    </location>
</feature>
<feature type="compositionally biased region" description="Polar residues" evidence="5">
    <location>
        <begin position="89"/>
        <end position="105"/>
    </location>
</feature>
<dbReference type="GO" id="GO:0030907">
    <property type="term" value="C:MBF transcription complex"/>
    <property type="evidence" value="ECO:0007669"/>
    <property type="project" value="TreeGrafter"/>
</dbReference>
<dbReference type="InterPro" id="IPR018004">
    <property type="entry name" value="KilA/APSES_HTH"/>
</dbReference>
<dbReference type="Gene3D" id="3.10.260.10">
    <property type="entry name" value="Transcription regulator HTH, APSES-type DNA-binding domain"/>
    <property type="match status" value="1"/>
</dbReference>
<dbReference type="EMBL" id="QEAQ01000116">
    <property type="protein sequence ID" value="TPX55293.1"/>
    <property type="molecule type" value="Genomic_DNA"/>
</dbReference>
<dbReference type="GO" id="GO:0003677">
    <property type="term" value="F:DNA binding"/>
    <property type="evidence" value="ECO:0007669"/>
    <property type="project" value="InterPro"/>
</dbReference>